<feature type="transmembrane region" description="Helical" evidence="2">
    <location>
        <begin position="148"/>
        <end position="169"/>
    </location>
</feature>
<dbReference type="SUPFAM" id="SSF53335">
    <property type="entry name" value="S-adenosyl-L-methionine-dependent methyltransferases"/>
    <property type="match status" value="1"/>
</dbReference>
<evidence type="ECO:0000313" key="4">
    <source>
        <dbReference type="Proteomes" id="UP001367030"/>
    </source>
</evidence>
<feature type="transmembrane region" description="Helical" evidence="2">
    <location>
        <begin position="84"/>
        <end position="104"/>
    </location>
</feature>
<feature type="transmembrane region" description="Helical" evidence="2">
    <location>
        <begin position="124"/>
        <end position="142"/>
    </location>
</feature>
<keyword evidence="2" id="KW-1133">Transmembrane helix</keyword>
<organism evidence="3 4">
    <name type="scientific">Variovorax robiniae</name>
    <dbReference type="NCBI Taxonomy" id="1836199"/>
    <lineage>
        <taxon>Bacteria</taxon>
        <taxon>Pseudomonadati</taxon>
        <taxon>Pseudomonadota</taxon>
        <taxon>Betaproteobacteria</taxon>
        <taxon>Burkholderiales</taxon>
        <taxon>Comamonadaceae</taxon>
        <taxon>Variovorax</taxon>
    </lineage>
</organism>
<dbReference type="Proteomes" id="UP001367030">
    <property type="component" value="Unassembled WGS sequence"/>
</dbReference>
<reference evidence="3 4" key="1">
    <citation type="submission" date="2024-03" db="EMBL/GenBank/DDBJ databases">
        <title>Novel species of the genus Variovorax.</title>
        <authorList>
            <person name="Liu Q."/>
            <person name="Xin Y.-H."/>
        </authorList>
    </citation>
    <scope>NUCLEOTIDE SEQUENCE [LARGE SCALE GENOMIC DNA]</scope>
    <source>
        <strain evidence="3 4">KACC 18901</strain>
    </source>
</reference>
<evidence type="ECO:0000313" key="3">
    <source>
        <dbReference type="EMBL" id="MEJ8853283.1"/>
    </source>
</evidence>
<keyword evidence="1" id="KW-0620">Polyamine biosynthesis</keyword>
<dbReference type="Gene3D" id="3.40.50.150">
    <property type="entry name" value="Vaccinia Virus protein VP39"/>
    <property type="match status" value="1"/>
</dbReference>
<dbReference type="PANTHER" id="PTHR43317">
    <property type="entry name" value="THERMOSPERMINE SYNTHASE ACAULIS5"/>
    <property type="match status" value="1"/>
</dbReference>
<keyword evidence="2" id="KW-0472">Membrane</keyword>
<protein>
    <recommendedName>
        <fullName evidence="5">Spermidine synthase</fullName>
    </recommendedName>
</protein>
<gene>
    <name evidence="3" type="ORF">WKW79_01810</name>
</gene>
<comment type="caution">
    <text evidence="3">The sequence shown here is derived from an EMBL/GenBank/DDBJ whole genome shotgun (WGS) entry which is preliminary data.</text>
</comment>
<feature type="transmembrane region" description="Helical" evidence="2">
    <location>
        <begin position="176"/>
        <end position="193"/>
    </location>
</feature>
<dbReference type="PANTHER" id="PTHR43317:SF1">
    <property type="entry name" value="THERMOSPERMINE SYNTHASE ACAULIS5"/>
    <property type="match status" value="1"/>
</dbReference>
<name>A0ABU8X2P7_9BURK</name>
<feature type="transmembrane region" description="Helical" evidence="2">
    <location>
        <begin position="20"/>
        <end position="41"/>
    </location>
</feature>
<sequence length="516" mass="56174">MSLSQEILWVRLVSFTLKGLSQSFAVVLFCFLIGIAVGSAVGKRFCERSGDLLRISAIVLAAAAAVDISLILLVPALVHWKIGLAGVLALVVLTAGIKSVMFPIAHHLGSQQSGSRIGRSVSKVYFGNIVGSTLGPIVMGYVLLDNLTVDACLLLVGLATGALSLACALRGRAFPVALASLVVVTMAAGLAWYESSGMVRAIALATERAIDLNMAPGLKINHIVQNRQGIVHTEATTDGMPDATLGGNIYDGRIAVDMAQNSNWLDRALVLIATHPNPERVLVIGLSTGAWARILSSSPRVKAMTVVEINPGYLEIIRQYPQVAGVLSDPRIHIEIDDGRRWLRRHPTEQFDLIVQNTTYYWRAYSTNLLSRDYMAQISSHLRPGGIVALNSTGSSDVLRTAEQVFAHVERRRSFVYGSHNDFSRPIASADAALRDLRLDDAPVFDDAAFQAGGLAHEMLHEPFVAPDQRYLAMSERPDVITDQNLLVEHAHGRLRDNFPGVYRRLDEWRRGGTGY</sequence>
<proteinExistence type="predicted"/>
<feature type="transmembrane region" description="Helical" evidence="2">
    <location>
        <begin position="53"/>
        <end position="78"/>
    </location>
</feature>
<evidence type="ECO:0000256" key="2">
    <source>
        <dbReference type="SAM" id="Phobius"/>
    </source>
</evidence>
<accession>A0ABU8X2P7</accession>
<keyword evidence="2" id="KW-0812">Transmembrane</keyword>
<dbReference type="CDD" id="cd02440">
    <property type="entry name" value="AdoMet_MTases"/>
    <property type="match status" value="1"/>
</dbReference>
<dbReference type="Pfam" id="PF01564">
    <property type="entry name" value="Spermine_synth"/>
    <property type="match status" value="1"/>
</dbReference>
<keyword evidence="4" id="KW-1185">Reference proteome</keyword>
<dbReference type="InterPro" id="IPR029063">
    <property type="entry name" value="SAM-dependent_MTases_sf"/>
</dbReference>
<evidence type="ECO:0008006" key="5">
    <source>
        <dbReference type="Google" id="ProtNLM"/>
    </source>
</evidence>
<evidence type="ECO:0000256" key="1">
    <source>
        <dbReference type="ARBA" id="ARBA00023115"/>
    </source>
</evidence>
<dbReference type="EMBL" id="JBBKZS010000001">
    <property type="protein sequence ID" value="MEJ8853283.1"/>
    <property type="molecule type" value="Genomic_DNA"/>
</dbReference>
<dbReference type="RefSeq" id="WP_340333383.1">
    <property type="nucleotide sequence ID" value="NZ_JBBKZS010000001.1"/>
</dbReference>